<evidence type="ECO:0000259" key="5">
    <source>
        <dbReference type="PROSITE" id="PS51192"/>
    </source>
</evidence>
<dbReference type="SUPFAM" id="SSF52540">
    <property type="entry name" value="P-loop containing nucleoside triphosphate hydrolases"/>
    <property type="match status" value="2"/>
</dbReference>
<keyword evidence="8" id="KW-1185">Reference proteome</keyword>
<dbReference type="InterPro" id="IPR001650">
    <property type="entry name" value="Helicase_C-like"/>
</dbReference>
<keyword evidence="7" id="KW-0547">Nucleotide-binding</keyword>
<dbReference type="InterPro" id="IPR027417">
    <property type="entry name" value="P-loop_NTPase"/>
</dbReference>
<reference evidence="7 8" key="1">
    <citation type="submission" date="2024-07" db="EMBL/GenBank/DDBJ databases">
        <title>Uliginosibacterium flavum JJ3220;KACC:17644.</title>
        <authorList>
            <person name="Kim M.K."/>
        </authorList>
    </citation>
    <scope>NUCLEOTIDE SEQUENCE [LARGE SCALE GENOMIC DNA]</scope>
    <source>
        <strain evidence="7 8">KACC:17644</strain>
    </source>
</reference>
<dbReference type="SMART" id="SM00487">
    <property type="entry name" value="DEXDc"/>
    <property type="match status" value="1"/>
</dbReference>
<dbReference type="GO" id="GO:0004386">
    <property type="term" value="F:helicase activity"/>
    <property type="evidence" value="ECO:0007669"/>
    <property type="project" value="UniProtKB-KW"/>
</dbReference>
<dbReference type="Pfam" id="PF00271">
    <property type="entry name" value="Helicase_C"/>
    <property type="match status" value="1"/>
</dbReference>
<dbReference type="InterPro" id="IPR038718">
    <property type="entry name" value="SNF2-like_sf"/>
</dbReference>
<evidence type="ECO:0000313" key="7">
    <source>
        <dbReference type="EMBL" id="MET7013431.1"/>
    </source>
</evidence>
<evidence type="ECO:0000259" key="6">
    <source>
        <dbReference type="PROSITE" id="PS51194"/>
    </source>
</evidence>
<dbReference type="Gene3D" id="3.40.50.300">
    <property type="entry name" value="P-loop containing nucleotide triphosphate hydrolases"/>
    <property type="match status" value="1"/>
</dbReference>
<dbReference type="PANTHER" id="PTHR10799">
    <property type="entry name" value="SNF2/RAD54 HELICASE FAMILY"/>
    <property type="match status" value="1"/>
</dbReference>
<feature type="region of interest" description="Disordered" evidence="3">
    <location>
        <begin position="327"/>
        <end position="346"/>
    </location>
</feature>
<gene>
    <name evidence="7" type="ORF">ABXR19_04465</name>
</gene>
<dbReference type="Pfam" id="PF00176">
    <property type="entry name" value="SNF2-rel_dom"/>
    <property type="match status" value="1"/>
</dbReference>
<keyword evidence="2" id="KW-0479">Metal-binding</keyword>
<sequence>MNPSAPARIFKREDIRKWIDERTVLRAAGYLSAVSQLHVSDHEVSALVQGTEKRPYTVRVAFHQETRSLKVNMQCSCPVGGFCKHCAATLQAAIDQRSESRVLPNPEVLAWMKDFRELIGEPAQKAAAKKTDQLYYILEPNAHTGGLGVEVRKGRPRNDGSMPEAAASWNNIERALINPPSFVNDEDLTILRMLWLMRDRDGYTVTLRLDGRKVADVLPRMLASGRCLFDDALRLPLHAGPDLIARLAWRIGEDGLTHALAEISGRGAARVLPTEPPWYVDPDTGECGPLDLGIDARVASSLLGAPALRPVDAAMVARELGELAPAVPRPDTKAADSLRQIGGPPQPRLKLLSEPVDLGRRWREYPTMYREWMDFAQPSFTYEGLEVMLGDQREYRLLGEEPVHLVRDVAAEVAAMRALAAQGFEAVPQGVFQYWAVPKEKNLHGLDSEQAWSRWMKQIAPALRAAGWVLEIDQSFRHHVLEIGALYTEVFDADAGWFDVSMGFELDGKRMALAPVLATLLRTQPHLTEPGALERLDDEAQLQVVLPEGQRVLITLARIRPVLRTFIDLFDGQESLRVSKLDAPRLDALAEIGDQSGLQAVLAAKQRLAALSSMPPVESPAGLGVELRAYQLEGLSWLQTLREAGLAGILADDMGLGKTAQALAHLLTEKLAGRLDKPALVVLPTSLVFNWKREAENVAPALSVLALHGPQRDFSAIPKHDVVLTTYPLVWRDAEELKQHEFHILILDEAQTVKNAASKAAGVVRLLNARHRLCLTGTPMENHLGELWAQFDFLLPGFLGDSKDFTKRWRTPIEKGGDTERRELLSKRIKPFILRRRKDEVAKELPPKSIVLRTVELQGGQRDLYEIVRAAMDEKVRAEVAAKGFKRSQIIILDALLKLRQVCCDPRLLSLESAKKVKESAKLDLLMEMLPELIEEGRRVLLFSQFTSMLDLIVEAVEKAKIPYVLLTGQTRDRETAVRRFQDLEVPLFLISLKAGGVGLNLTAADTVIHFDPWWNPAAEDQATDRAHRIGQTKPVFVYKLIAAGSIEERIVALQEKKAALAAAVLSGDAEGDLKFTETDLASLFAPLPDLPANLEKPGRRGKAAL</sequence>
<dbReference type="Proteomes" id="UP001549691">
    <property type="component" value="Unassembled WGS sequence"/>
</dbReference>
<dbReference type="SMART" id="SM00490">
    <property type="entry name" value="HELICc"/>
    <property type="match status" value="1"/>
</dbReference>
<keyword evidence="1" id="KW-0378">Hydrolase</keyword>
<keyword evidence="7" id="KW-0347">Helicase</keyword>
<dbReference type="InterPro" id="IPR007527">
    <property type="entry name" value="Znf_SWIM"/>
</dbReference>
<evidence type="ECO:0000256" key="1">
    <source>
        <dbReference type="ARBA" id="ARBA00022801"/>
    </source>
</evidence>
<evidence type="ECO:0000256" key="2">
    <source>
        <dbReference type="PROSITE-ProRule" id="PRU00325"/>
    </source>
</evidence>
<dbReference type="PROSITE" id="PS51194">
    <property type="entry name" value="HELICASE_CTER"/>
    <property type="match status" value="1"/>
</dbReference>
<dbReference type="PROSITE" id="PS51192">
    <property type="entry name" value="HELICASE_ATP_BIND_1"/>
    <property type="match status" value="1"/>
</dbReference>
<evidence type="ECO:0000256" key="3">
    <source>
        <dbReference type="SAM" id="MobiDB-lite"/>
    </source>
</evidence>
<evidence type="ECO:0000259" key="4">
    <source>
        <dbReference type="PROSITE" id="PS50966"/>
    </source>
</evidence>
<dbReference type="EMBL" id="JBEWZI010000003">
    <property type="protein sequence ID" value="MET7013431.1"/>
    <property type="molecule type" value="Genomic_DNA"/>
</dbReference>
<dbReference type="RefSeq" id="WP_354599891.1">
    <property type="nucleotide sequence ID" value="NZ_JBEWZI010000003.1"/>
</dbReference>
<dbReference type="PROSITE" id="PS50966">
    <property type="entry name" value="ZF_SWIM"/>
    <property type="match status" value="1"/>
</dbReference>
<dbReference type="Gene3D" id="3.40.50.10810">
    <property type="entry name" value="Tandem AAA-ATPase domain"/>
    <property type="match status" value="1"/>
</dbReference>
<dbReference type="CDD" id="cd18793">
    <property type="entry name" value="SF2_C_SNF"/>
    <property type="match status" value="1"/>
</dbReference>
<protein>
    <submittedName>
        <fullName evidence="7">DEAD/DEAH box helicase</fullName>
    </submittedName>
</protein>
<keyword evidence="2" id="KW-0863">Zinc-finger</keyword>
<keyword evidence="7" id="KW-0067">ATP-binding</keyword>
<dbReference type="InterPro" id="IPR049730">
    <property type="entry name" value="SNF2/RAD54-like_C"/>
</dbReference>
<feature type="domain" description="Helicase ATP-binding" evidence="5">
    <location>
        <begin position="639"/>
        <end position="797"/>
    </location>
</feature>
<proteinExistence type="predicted"/>
<name>A0ABV2THM7_9RHOO</name>
<keyword evidence="2" id="KW-0862">Zinc</keyword>
<evidence type="ECO:0000313" key="8">
    <source>
        <dbReference type="Proteomes" id="UP001549691"/>
    </source>
</evidence>
<dbReference type="CDD" id="cd18012">
    <property type="entry name" value="DEXQc_arch_SWI2_SNF2"/>
    <property type="match status" value="1"/>
</dbReference>
<dbReference type="InterPro" id="IPR000330">
    <property type="entry name" value="SNF2_N"/>
</dbReference>
<comment type="caution">
    <text evidence="7">The sequence shown here is derived from an EMBL/GenBank/DDBJ whole genome shotgun (WGS) entry which is preliminary data.</text>
</comment>
<feature type="domain" description="Helicase C-terminal" evidence="6">
    <location>
        <begin position="922"/>
        <end position="1082"/>
    </location>
</feature>
<organism evidence="7 8">
    <name type="scientific">Uliginosibacterium flavum</name>
    <dbReference type="NCBI Taxonomy" id="1396831"/>
    <lineage>
        <taxon>Bacteria</taxon>
        <taxon>Pseudomonadati</taxon>
        <taxon>Pseudomonadota</taxon>
        <taxon>Betaproteobacteria</taxon>
        <taxon>Rhodocyclales</taxon>
        <taxon>Zoogloeaceae</taxon>
        <taxon>Uliginosibacterium</taxon>
    </lineage>
</organism>
<feature type="domain" description="SWIM-type" evidence="4">
    <location>
        <begin position="56"/>
        <end position="94"/>
    </location>
</feature>
<accession>A0ABV2THM7</accession>
<dbReference type="InterPro" id="IPR014001">
    <property type="entry name" value="Helicase_ATP-bd"/>
</dbReference>